<keyword evidence="1" id="KW-0732">Signal</keyword>
<proteinExistence type="predicted"/>
<feature type="signal peptide" evidence="1">
    <location>
        <begin position="1"/>
        <end position="21"/>
    </location>
</feature>
<dbReference type="EMBL" id="CAJHIT010000001">
    <property type="protein sequence ID" value="CAD6498646.1"/>
    <property type="molecule type" value="Genomic_DNA"/>
</dbReference>
<accession>A0A9W4CUH3</accession>
<sequence length="119" mass="13233">MKNFCHVLLVALLSYMLPVLALPSYNCYGEQVSGETIQLMIDEKFRDLTEGAKNLHLFKKGQYFGSAALDIKSTLEKTPIDNDVTVLAAFHIEKTLLKIQASVLGNVTPCEEIKQSKNS</sequence>
<evidence type="ECO:0000256" key="1">
    <source>
        <dbReference type="SAM" id="SignalP"/>
    </source>
</evidence>
<dbReference type="Proteomes" id="UP000683417">
    <property type="component" value="Unassembled WGS sequence"/>
</dbReference>
<reference evidence="2" key="1">
    <citation type="submission" date="2020-10" db="EMBL/GenBank/DDBJ databases">
        <authorList>
            <person name="Muller C M."/>
        </authorList>
    </citation>
    <scope>NUCLEOTIDE SEQUENCE</scope>
    <source>
        <strain evidence="2">THUN-12</strain>
    </source>
</reference>
<name>A0A9W4CUH3_BLUGR</name>
<feature type="chain" id="PRO_5040828881" evidence="1">
    <location>
        <begin position="22"/>
        <end position="119"/>
    </location>
</feature>
<organism evidence="2 3">
    <name type="scientific">Blumeria graminis f. sp. triticale</name>
    <dbReference type="NCBI Taxonomy" id="1689686"/>
    <lineage>
        <taxon>Eukaryota</taxon>
        <taxon>Fungi</taxon>
        <taxon>Dikarya</taxon>
        <taxon>Ascomycota</taxon>
        <taxon>Pezizomycotina</taxon>
        <taxon>Leotiomycetes</taxon>
        <taxon>Erysiphales</taxon>
        <taxon>Erysiphaceae</taxon>
        <taxon>Blumeria</taxon>
    </lineage>
</organism>
<protein>
    <submittedName>
        <fullName evidence="2">BgTH12-04307</fullName>
    </submittedName>
</protein>
<evidence type="ECO:0000313" key="2">
    <source>
        <dbReference type="EMBL" id="CAD6498646.1"/>
    </source>
</evidence>
<comment type="caution">
    <text evidence="2">The sequence shown here is derived from an EMBL/GenBank/DDBJ whole genome shotgun (WGS) entry which is preliminary data.</text>
</comment>
<dbReference type="AlphaFoldDB" id="A0A9W4CUH3"/>
<evidence type="ECO:0000313" key="3">
    <source>
        <dbReference type="Proteomes" id="UP000683417"/>
    </source>
</evidence>
<gene>
    <name evidence="2" type="ORF">BGTH12_LOCUS4</name>
</gene>